<sequence length="449" mass="49674">MFGTLRYLPENKTGEFLERESGVVGNATTNKPQHSACDNCRVKKIRCSGRRAGCSRCKTLSLPCRYTHVSARKCKRKPAPSSQEKDHSKENASRPETSAALSRSPAREAAATAAVQPSLLTMEPLQRRPDENYIGLDKAMPHVQGNPDSVLDPMLKEISTWSSCLDWSPGKEGTSMPDSDYPVTGNLRLPADPFSASYTGSGNTVQPPPPPPAVNRFTPPDLLPTPPLTHILVPTGSTDRSSENISEIAMEEQPSCSCLNSAVFLLDELETPYHDGGPGEQGLDSILSIYHEVLFLCKRMINCDICRRKSENMMVLMMVLERLAILCGEVIDAFIAQREVNGPGGPPVPVTMMEKQPLVLGEYEIEGEDYEVMMGMLMTRRLSELESLLARMKMISSLTRRAHQQARMARIDQHVKNLFRKLNSVCPLVTEWRADPNRPVVTDAARKGI</sequence>
<dbReference type="Gene3D" id="4.10.240.10">
    <property type="entry name" value="Zn(2)-C6 fungal-type DNA-binding domain"/>
    <property type="match status" value="1"/>
</dbReference>
<dbReference type="InterPro" id="IPR036864">
    <property type="entry name" value="Zn2-C6_fun-type_DNA-bd_sf"/>
</dbReference>
<dbReference type="PROSITE" id="PS50048">
    <property type="entry name" value="ZN2_CY6_FUNGAL_2"/>
    <property type="match status" value="1"/>
</dbReference>
<dbReference type="SMART" id="SM00066">
    <property type="entry name" value="GAL4"/>
    <property type="match status" value="1"/>
</dbReference>
<dbReference type="GO" id="GO:0000435">
    <property type="term" value="P:positive regulation of transcription from RNA polymerase II promoter by galactose"/>
    <property type="evidence" value="ECO:0007669"/>
    <property type="project" value="TreeGrafter"/>
</dbReference>
<evidence type="ECO:0000313" key="8">
    <source>
        <dbReference type="Proteomes" id="UP000327118"/>
    </source>
</evidence>
<evidence type="ECO:0000313" key="7">
    <source>
        <dbReference type="EMBL" id="KAE8357005.1"/>
    </source>
</evidence>
<protein>
    <recommendedName>
        <fullName evidence="6">Zn(2)-C6 fungal-type domain-containing protein</fullName>
    </recommendedName>
</protein>
<dbReference type="PROSITE" id="PS00463">
    <property type="entry name" value="ZN2_CY6_FUNGAL_1"/>
    <property type="match status" value="1"/>
</dbReference>
<dbReference type="CDD" id="cd00067">
    <property type="entry name" value="GAL4"/>
    <property type="match status" value="1"/>
</dbReference>
<evidence type="ECO:0000256" key="3">
    <source>
        <dbReference type="ARBA" id="ARBA00023163"/>
    </source>
</evidence>
<accession>A0A5N6ZHL3</accession>
<evidence type="ECO:0000256" key="1">
    <source>
        <dbReference type="ARBA" id="ARBA00023015"/>
    </source>
</evidence>
<dbReference type="SUPFAM" id="SSF57701">
    <property type="entry name" value="Zn2/Cys6 DNA-binding domain"/>
    <property type="match status" value="1"/>
</dbReference>
<dbReference type="PANTHER" id="PTHR47424">
    <property type="entry name" value="REGULATORY PROTEIN GAL4"/>
    <property type="match status" value="1"/>
</dbReference>
<keyword evidence="3" id="KW-0804">Transcription</keyword>
<dbReference type="Pfam" id="PF00172">
    <property type="entry name" value="Zn_clus"/>
    <property type="match status" value="1"/>
</dbReference>
<proteinExistence type="predicted"/>
<evidence type="ECO:0000256" key="2">
    <source>
        <dbReference type="ARBA" id="ARBA00023125"/>
    </source>
</evidence>
<feature type="compositionally biased region" description="Basic and acidic residues" evidence="5">
    <location>
        <begin position="83"/>
        <end position="93"/>
    </location>
</feature>
<dbReference type="PANTHER" id="PTHR47424:SF5">
    <property type="entry name" value="ZN(II)2CYS6 TRANSCRIPTION FACTOR (EUROFUNG)"/>
    <property type="match status" value="1"/>
</dbReference>
<dbReference type="Proteomes" id="UP000327118">
    <property type="component" value="Unassembled WGS sequence"/>
</dbReference>
<dbReference type="AlphaFoldDB" id="A0A5N6ZHL3"/>
<evidence type="ECO:0000256" key="4">
    <source>
        <dbReference type="ARBA" id="ARBA00023242"/>
    </source>
</evidence>
<dbReference type="GO" id="GO:0008270">
    <property type="term" value="F:zinc ion binding"/>
    <property type="evidence" value="ECO:0007669"/>
    <property type="project" value="InterPro"/>
</dbReference>
<dbReference type="EMBL" id="ML739033">
    <property type="protein sequence ID" value="KAE8357005.1"/>
    <property type="molecule type" value="Genomic_DNA"/>
</dbReference>
<keyword evidence="2" id="KW-0238">DNA-binding</keyword>
<feature type="domain" description="Zn(2)-C6 fungal-type" evidence="6">
    <location>
        <begin position="36"/>
        <end position="66"/>
    </location>
</feature>
<dbReference type="InterPro" id="IPR051127">
    <property type="entry name" value="Fungal_SecMet_Regulators"/>
</dbReference>
<feature type="region of interest" description="Disordered" evidence="5">
    <location>
        <begin position="73"/>
        <end position="118"/>
    </location>
</feature>
<dbReference type="InterPro" id="IPR001138">
    <property type="entry name" value="Zn2Cys6_DnaBD"/>
</dbReference>
<reference evidence="8" key="1">
    <citation type="submission" date="2019-04" db="EMBL/GenBank/DDBJ databases">
        <title>Friends and foes A comparative genomics studyof 23 Aspergillus species from section Flavi.</title>
        <authorList>
            <consortium name="DOE Joint Genome Institute"/>
            <person name="Kjaerbolling I."/>
            <person name="Vesth T."/>
            <person name="Frisvad J.C."/>
            <person name="Nybo J.L."/>
            <person name="Theobald S."/>
            <person name="Kildgaard S."/>
            <person name="Isbrandt T."/>
            <person name="Kuo A."/>
            <person name="Sato A."/>
            <person name="Lyhne E.K."/>
            <person name="Kogle M.E."/>
            <person name="Wiebenga A."/>
            <person name="Kun R.S."/>
            <person name="Lubbers R.J."/>
            <person name="Makela M.R."/>
            <person name="Barry K."/>
            <person name="Chovatia M."/>
            <person name="Clum A."/>
            <person name="Daum C."/>
            <person name="Haridas S."/>
            <person name="He G."/>
            <person name="LaButti K."/>
            <person name="Lipzen A."/>
            <person name="Mondo S."/>
            <person name="Riley R."/>
            <person name="Salamov A."/>
            <person name="Simmons B.A."/>
            <person name="Magnuson J.K."/>
            <person name="Henrissat B."/>
            <person name="Mortensen U.H."/>
            <person name="Larsen T.O."/>
            <person name="Devries R.P."/>
            <person name="Grigoriev I.V."/>
            <person name="Machida M."/>
            <person name="Baker S.E."/>
            <person name="Andersen M.R."/>
        </authorList>
    </citation>
    <scope>NUCLEOTIDE SEQUENCE [LARGE SCALE GENOMIC DNA]</scope>
    <source>
        <strain evidence="8">CBS 553.77</strain>
    </source>
</reference>
<keyword evidence="1" id="KW-0805">Transcription regulation</keyword>
<name>A0A5N6ZHL3_9EURO</name>
<evidence type="ECO:0000256" key="5">
    <source>
        <dbReference type="SAM" id="MobiDB-lite"/>
    </source>
</evidence>
<dbReference type="GO" id="GO:0005634">
    <property type="term" value="C:nucleus"/>
    <property type="evidence" value="ECO:0007669"/>
    <property type="project" value="TreeGrafter"/>
</dbReference>
<dbReference type="GO" id="GO:0000981">
    <property type="term" value="F:DNA-binding transcription factor activity, RNA polymerase II-specific"/>
    <property type="evidence" value="ECO:0007669"/>
    <property type="project" value="InterPro"/>
</dbReference>
<keyword evidence="4" id="KW-0539">Nucleus</keyword>
<dbReference type="OrthoDB" id="2740448at2759"/>
<evidence type="ECO:0000259" key="6">
    <source>
        <dbReference type="PROSITE" id="PS50048"/>
    </source>
</evidence>
<dbReference type="GO" id="GO:0000978">
    <property type="term" value="F:RNA polymerase II cis-regulatory region sequence-specific DNA binding"/>
    <property type="evidence" value="ECO:0007669"/>
    <property type="project" value="TreeGrafter"/>
</dbReference>
<organism evidence="7 8">
    <name type="scientific">Aspergillus coremiiformis</name>
    <dbReference type="NCBI Taxonomy" id="138285"/>
    <lineage>
        <taxon>Eukaryota</taxon>
        <taxon>Fungi</taxon>
        <taxon>Dikarya</taxon>
        <taxon>Ascomycota</taxon>
        <taxon>Pezizomycotina</taxon>
        <taxon>Eurotiomycetes</taxon>
        <taxon>Eurotiomycetidae</taxon>
        <taxon>Eurotiales</taxon>
        <taxon>Aspergillaceae</taxon>
        <taxon>Aspergillus</taxon>
        <taxon>Aspergillus subgen. Circumdati</taxon>
    </lineage>
</organism>
<keyword evidence="8" id="KW-1185">Reference proteome</keyword>
<gene>
    <name evidence="7" type="ORF">BDV28DRAFT_126061</name>
</gene>